<organism evidence="3 4">
    <name type="scientific">Rhipicephalus microplus</name>
    <name type="common">Cattle tick</name>
    <name type="synonym">Boophilus microplus</name>
    <dbReference type="NCBI Taxonomy" id="6941"/>
    <lineage>
        <taxon>Eukaryota</taxon>
        <taxon>Metazoa</taxon>
        <taxon>Ecdysozoa</taxon>
        <taxon>Arthropoda</taxon>
        <taxon>Chelicerata</taxon>
        <taxon>Arachnida</taxon>
        <taxon>Acari</taxon>
        <taxon>Parasitiformes</taxon>
        <taxon>Ixodida</taxon>
        <taxon>Ixodoidea</taxon>
        <taxon>Ixodidae</taxon>
        <taxon>Rhipicephalinae</taxon>
        <taxon>Rhipicephalus</taxon>
        <taxon>Boophilus</taxon>
    </lineage>
</organism>
<dbReference type="VEuPathDB" id="VectorBase:LOC119185307"/>
<feature type="region of interest" description="Disordered" evidence="1">
    <location>
        <begin position="240"/>
        <end position="271"/>
    </location>
</feature>
<reference evidence="3" key="1">
    <citation type="journal article" date="2020" name="Cell">
        <title>Large-Scale Comparative Analyses of Tick Genomes Elucidate Their Genetic Diversity and Vector Capacities.</title>
        <authorList>
            <consortium name="Tick Genome and Microbiome Consortium (TIGMIC)"/>
            <person name="Jia N."/>
            <person name="Wang J."/>
            <person name="Shi W."/>
            <person name="Du L."/>
            <person name="Sun Y."/>
            <person name="Zhan W."/>
            <person name="Jiang J.F."/>
            <person name="Wang Q."/>
            <person name="Zhang B."/>
            <person name="Ji P."/>
            <person name="Bell-Sakyi L."/>
            <person name="Cui X.M."/>
            <person name="Yuan T.T."/>
            <person name="Jiang B.G."/>
            <person name="Yang W.F."/>
            <person name="Lam T.T."/>
            <person name="Chang Q.C."/>
            <person name="Ding S.J."/>
            <person name="Wang X.J."/>
            <person name="Zhu J.G."/>
            <person name="Ruan X.D."/>
            <person name="Zhao L."/>
            <person name="Wei J.T."/>
            <person name="Ye R.Z."/>
            <person name="Que T.C."/>
            <person name="Du C.H."/>
            <person name="Zhou Y.H."/>
            <person name="Cheng J.X."/>
            <person name="Dai P.F."/>
            <person name="Guo W.B."/>
            <person name="Han X.H."/>
            <person name="Huang E.J."/>
            <person name="Li L.F."/>
            <person name="Wei W."/>
            <person name="Gao Y.C."/>
            <person name="Liu J.Z."/>
            <person name="Shao H.Z."/>
            <person name="Wang X."/>
            <person name="Wang C.C."/>
            <person name="Yang T.C."/>
            <person name="Huo Q.B."/>
            <person name="Li W."/>
            <person name="Chen H.Y."/>
            <person name="Chen S.E."/>
            <person name="Zhou L.G."/>
            <person name="Ni X.B."/>
            <person name="Tian J.H."/>
            <person name="Sheng Y."/>
            <person name="Liu T."/>
            <person name="Pan Y.S."/>
            <person name="Xia L.Y."/>
            <person name="Li J."/>
            <person name="Zhao F."/>
            <person name="Cao W.C."/>
        </authorList>
    </citation>
    <scope>NUCLEOTIDE SEQUENCE</scope>
    <source>
        <strain evidence="3">Rmic-2018</strain>
    </source>
</reference>
<dbReference type="InterPro" id="IPR013212">
    <property type="entry name" value="Mad3/Bub1_I"/>
</dbReference>
<dbReference type="InterPro" id="IPR015661">
    <property type="entry name" value="Bub1/Mad3"/>
</dbReference>
<dbReference type="GO" id="GO:0004672">
    <property type="term" value="F:protein kinase activity"/>
    <property type="evidence" value="ECO:0007669"/>
    <property type="project" value="TreeGrafter"/>
</dbReference>
<feature type="domain" description="BUB1 N-terminal" evidence="2">
    <location>
        <begin position="44"/>
        <end position="200"/>
    </location>
</feature>
<feature type="compositionally biased region" description="Low complexity" evidence="1">
    <location>
        <begin position="250"/>
        <end position="263"/>
    </location>
</feature>
<dbReference type="VEuPathDB" id="VectorBase:LOC119169842"/>
<evidence type="ECO:0000313" key="4">
    <source>
        <dbReference type="Proteomes" id="UP000821866"/>
    </source>
</evidence>
<name>A0A9J6CUN2_RHIMP</name>
<dbReference type="PANTHER" id="PTHR14030:SF4">
    <property type="entry name" value="BUB1 KINASE, ISOFORM A-RELATED"/>
    <property type="match status" value="1"/>
</dbReference>
<evidence type="ECO:0000313" key="3">
    <source>
        <dbReference type="EMBL" id="KAH7932493.1"/>
    </source>
</evidence>
<dbReference type="AlphaFoldDB" id="A0A9J6CUN2"/>
<sequence length="470" mass="51389">MQDGDCELSKEDIQPLKQGRVMSSLQAALAPQCQEDLTQKRREFEEELRTSSGVTLLDVYHRYVLWLEQHHVTTSVNMPQLLEQAIVQFKTNTELFNDVRYVGIWIRYAMMSPEPLATFKAMFEAGIGDQHAEFYATWAQQLEASGDTCGASRVLQGAIHRRATPTSRLEAALGHLEARVSCQATLTYAASKSFDLKVTSTPCATDHTVPKVGEDFTVGGLTALVQDLAILSRSASSAAQIPPVEPLEPPQQVEQQQPSQPGVPLSPKTDTAAPLATRRFSIAAAVDLHISTSAARKANRAATVEAAPVQAAPRPTILAAGSTLSTTARPHHRWQPARCPGGTRQRWWCLFGGSSHARAVPGTGAKMGEQAVRAVASEDPFSEEMRSIILASWQPQKSDQRKLLESPAKRPIVKGNALITLGDHKIRVLRRVASGAYAAVYLAQMIKTEETYLDDDESFEAPSQERLCSK</sequence>
<dbReference type="EMBL" id="JABSTU010006608">
    <property type="protein sequence ID" value="KAH7932493.1"/>
    <property type="molecule type" value="Genomic_DNA"/>
</dbReference>
<dbReference type="Proteomes" id="UP000821866">
    <property type="component" value="Unassembled WGS sequence"/>
</dbReference>
<evidence type="ECO:0000256" key="1">
    <source>
        <dbReference type="SAM" id="MobiDB-lite"/>
    </source>
</evidence>
<dbReference type="Gene3D" id="1.25.40.430">
    <property type="match status" value="1"/>
</dbReference>
<keyword evidence="4" id="KW-1185">Reference proteome</keyword>
<dbReference type="GO" id="GO:0032991">
    <property type="term" value="C:protein-containing complex"/>
    <property type="evidence" value="ECO:0007669"/>
    <property type="project" value="UniProtKB-ARBA"/>
</dbReference>
<dbReference type="GO" id="GO:0007094">
    <property type="term" value="P:mitotic spindle assembly checkpoint signaling"/>
    <property type="evidence" value="ECO:0007669"/>
    <property type="project" value="InterPro"/>
</dbReference>
<accession>A0A9J6CUN2</accession>
<comment type="caution">
    <text evidence="3">The sequence shown here is derived from an EMBL/GenBank/DDBJ whole genome shotgun (WGS) entry which is preliminary data.</text>
</comment>
<proteinExistence type="predicted"/>
<gene>
    <name evidence="3" type="ORF">HPB51_029260</name>
</gene>
<dbReference type="SMART" id="SM00777">
    <property type="entry name" value="Mad3_BUB1_I"/>
    <property type="match status" value="1"/>
</dbReference>
<dbReference type="GO" id="GO:0005634">
    <property type="term" value="C:nucleus"/>
    <property type="evidence" value="ECO:0007669"/>
    <property type="project" value="TreeGrafter"/>
</dbReference>
<protein>
    <recommendedName>
        <fullName evidence="2">BUB1 N-terminal domain-containing protein</fullName>
    </recommendedName>
</protein>
<dbReference type="Pfam" id="PF08311">
    <property type="entry name" value="Mad3_BUB1_I"/>
    <property type="match status" value="1"/>
</dbReference>
<reference evidence="3" key="2">
    <citation type="submission" date="2021-09" db="EMBL/GenBank/DDBJ databases">
        <authorList>
            <person name="Jia N."/>
            <person name="Wang J."/>
            <person name="Shi W."/>
            <person name="Du L."/>
            <person name="Sun Y."/>
            <person name="Zhan W."/>
            <person name="Jiang J."/>
            <person name="Wang Q."/>
            <person name="Zhang B."/>
            <person name="Ji P."/>
            <person name="Sakyi L.B."/>
            <person name="Cui X."/>
            <person name="Yuan T."/>
            <person name="Jiang B."/>
            <person name="Yang W."/>
            <person name="Lam T.T.-Y."/>
            <person name="Chang Q."/>
            <person name="Ding S."/>
            <person name="Wang X."/>
            <person name="Zhu J."/>
            <person name="Ruan X."/>
            <person name="Zhao L."/>
            <person name="Wei J."/>
            <person name="Que T."/>
            <person name="Du C."/>
            <person name="Cheng J."/>
            <person name="Dai P."/>
            <person name="Han X."/>
            <person name="Huang E."/>
            <person name="Gao Y."/>
            <person name="Liu J."/>
            <person name="Shao H."/>
            <person name="Ye R."/>
            <person name="Li L."/>
            <person name="Wei W."/>
            <person name="Wang X."/>
            <person name="Wang C."/>
            <person name="Huo Q."/>
            <person name="Li W."/>
            <person name="Guo W."/>
            <person name="Chen H."/>
            <person name="Chen S."/>
            <person name="Zhou L."/>
            <person name="Zhou L."/>
            <person name="Ni X."/>
            <person name="Tian J."/>
            <person name="Zhou Y."/>
            <person name="Sheng Y."/>
            <person name="Liu T."/>
            <person name="Pan Y."/>
            <person name="Xia L."/>
            <person name="Li J."/>
            <person name="Zhao F."/>
            <person name="Cao W."/>
        </authorList>
    </citation>
    <scope>NUCLEOTIDE SEQUENCE</scope>
    <source>
        <strain evidence="3">Rmic-2018</strain>
        <tissue evidence="3">Larvae</tissue>
    </source>
</reference>
<dbReference type="PANTHER" id="PTHR14030">
    <property type="entry name" value="MITOTIC CHECKPOINT SERINE/THREONINE-PROTEIN KINASE BUB1"/>
    <property type="match status" value="1"/>
</dbReference>
<evidence type="ECO:0000259" key="2">
    <source>
        <dbReference type="PROSITE" id="PS51489"/>
    </source>
</evidence>
<dbReference type="PROSITE" id="PS51489">
    <property type="entry name" value="BUB1_N"/>
    <property type="match status" value="1"/>
</dbReference>
<dbReference type="GO" id="GO:0051754">
    <property type="term" value="P:meiotic sister chromatid cohesion, centromeric"/>
    <property type="evidence" value="ECO:0007669"/>
    <property type="project" value="TreeGrafter"/>
</dbReference>